<sequence length="361" mass="40092">MIRSHLLRTTRTPACLLSTSASTGSPPPSRRLRLSSLVFLTSAGVLISSYFLWPSKYRGRATFSHQPLSPSHFIPVTVSEKSHAGPDLVVLTLLIPPDSHPSDKNAPSFDTIWSIFIKDDDIQVERPYTPLFGLGEEGDIKLWVKRYPRGEVGRWLHTKQAGDTIEIRGPMKTFPFQGGKWDEVVMISGGTGFSPFHQLLFHHLLHSDVTARTRFTLLHASRSPAELPPLTLLQPLIDFAIAHPEYLRLELFVDSTSGAPWPESVAKHLKVGRVDRFSIAHALGISDGARSWFSWFTNLWTREQPNVGDSDIRRKNVLVLVCGPERMVAAIAGPYGKNYSQGKVGGVLAELGFTAGQVWKL</sequence>
<reference evidence="1" key="1">
    <citation type="submission" date="2021-03" db="EMBL/GenBank/DDBJ databases">
        <title>Evolutionary priming and transition to the ectomycorrhizal habit in an iconic lineage of mushroom-forming fungi: is preadaptation a requirement?</title>
        <authorList>
            <consortium name="DOE Joint Genome Institute"/>
            <person name="Looney B.P."/>
            <person name="Miyauchi S."/>
            <person name="Morin E."/>
            <person name="Drula E."/>
            <person name="Courty P.E."/>
            <person name="Chicoki N."/>
            <person name="Fauchery L."/>
            <person name="Kohler A."/>
            <person name="Kuo A."/>
            <person name="LaButti K."/>
            <person name="Pangilinan J."/>
            <person name="Lipzen A."/>
            <person name="Riley R."/>
            <person name="Andreopoulos W."/>
            <person name="He G."/>
            <person name="Johnson J."/>
            <person name="Barry K.W."/>
            <person name="Grigoriev I.V."/>
            <person name="Nagy L."/>
            <person name="Hibbett D."/>
            <person name="Henrissat B."/>
            <person name="Matheny P.B."/>
            <person name="Labbe J."/>
            <person name="Martin A.F."/>
        </authorList>
    </citation>
    <scope>NUCLEOTIDE SEQUENCE</scope>
    <source>
        <strain evidence="1">BPL698</strain>
    </source>
</reference>
<name>A0ACC0UM18_9AGAM</name>
<organism evidence="1 2">
    <name type="scientific">Russula earlei</name>
    <dbReference type="NCBI Taxonomy" id="71964"/>
    <lineage>
        <taxon>Eukaryota</taxon>
        <taxon>Fungi</taxon>
        <taxon>Dikarya</taxon>
        <taxon>Basidiomycota</taxon>
        <taxon>Agaricomycotina</taxon>
        <taxon>Agaricomycetes</taxon>
        <taxon>Russulales</taxon>
        <taxon>Russulaceae</taxon>
        <taxon>Russula</taxon>
    </lineage>
</organism>
<evidence type="ECO:0000313" key="1">
    <source>
        <dbReference type="EMBL" id="KAI9512266.1"/>
    </source>
</evidence>
<dbReference type="EMBL" id="JAGFNK010000011">
    <property type="protein sequence ID" value="KAI9512266.1"/>
    <property type="molecule type" value="Genomic_DNA"/>
</dbReference>
<accession>A0ACC0UM18</accession>
<gene>
    <name evidence="1" type="ORF">F5148DRAFT_1297616</name>
</gene>
<comment type="caution">
    <text evidence="1">The sequence shown here is derived from an EMBL/GenBank/DDBJ whole genome shotgun (WGS) entry which is preliminary data.</text>
</comment>
<keyword evidence="2" id="KW-1185">Reference proteome</keyword>
<protein>
    <submittedName>
        <fullName evidence="1">Ferredoxin reductase-like C-terminal NADP-linked domain-containing protein</fullName>
    </submittedName>
</protein>
<evidence type="ECO:0000313" key="2">
    <source>
        <dbReference type="Proteomes" id="UP001207468"/>
    </source>
</evidence>
<dbReference type="Proteomes" id="UP001207468">
    <property type="component" value="Unassembled WGS sequence"/>
</dbReference>
<proteinExistence type="predicted"/>